<dbReference type="PANTHER" id="PTHR43523:SF4">
    <property type="entry name" value="GLUCOSE-1-PHOSPHATE ADENYLYLTRANSFERASE LARGE SUBUNIT 3, CHLOROPLASTIC"/>
    <property type="match status" value="1"/>
</dbReference>
<dbReference type="SUPFAM" id="SSF51161">
    <property type="entry name" value="Trimeric LpxA-like enzymes"/>
    <property type="match status" value="1"/>
</dbReference>
<dbReference type="GO" id="GO:0005978">
    <property type="term" value="P:glycogen biosynthetic process"/>
    <property type="evidence" value="ECO:0007669"/>
    <property type="project" value="InterPro"/>
</dbReference>
<dbReference type="InterPro" id="IPR029044">
    <property type="entry name" value="Nucleotide-diphossugar_trans"/>
</dbReference>
<feature type="domain" description="Nucleotidyl transferase" evidence="2">
    <location>
        <begin position="8"/>
        <end position="121"/>
    </location>
</feature>
<dbReference type="PANTHER" id="PTHR43523">
    <property type="entry name" value="GLUCOSE-1-PHOSPHATE ADENYLYLTRANSFERASE-RELATED"/>
    <property type="match status" value="1"/>
</dbReference>
<gene>
    <name evidence="3" type="ORF">F3Y22_tig00110597pilonHSYRG00561</name>
</gene>
<dbReference type="SUPFAM" id="SSF53448">
    <property type="entry name" value="Nucleotide-diphospho-sugar transferases"/>
    <property type="match status" value="1"/>
</dbReference>
<dbReference type="InterPro" id="IPR011831">
    <property type="entry name" value="ADP-Glc_PPase"/>
</dbReference>
<dbReference type="Gene3D" id="3.90.550.10">
    <property type="entry name" value="Spore Coat Polysaccharide Biosynthesis Protein SpsA, Chain A"/>
    <property type="match status" value="1"/>
</dbReference>
<dbReference type="EMBL" id="VEPZ02001044">
    <property type="protein sequence ID" value="KAE8698646.1"/>
    <property type="molecule type" value="Genomic_DNA"/>
</dbReference>
<dbReference type="InterPro" id="IPR011004">
    <property type="entry name" value="Trimer_LpxA-like_sf"/>
</dbReference>
<protein>
    <submittedName>
        <fullName evidence="3">Glucose-1-phosphate adenylyltransferase large subunit 1-like isoform X3</fullName>
    </submittedName>
</protein>
<name>A0A6A3A462_HIBSY</name>
<dbReference type="Pfam" id="PF00483">
    <property type="entry name" value="NTP_transferase"/>
    <property type="match status" value="1"/>
</dbReference>
<dbReference type="Pfam" id="PF25247">
    <property type="entry name" value="LbH_GLGC"/>
    <property type="match status" value="2"/>
</dbReference>
<dbReference type="AlphaFoldDB" id="A0A6A3A462"/>
<dbReference type="Proteomes" id="UP000436088">
    <property type="component" value="Unassembled WGS sequence"/>
</dbReference>
<evidence type="ECO:0000313" key="4">
    <source>
        <dbReference type="Proteomes" id="UP000436088"/>
    </source>
</evidence>
<dbReference type="GO" id="GO:0008878">
    <property type="term" value="F:glucose-1-phosphate adenylyltransferase activity"/>
    <property type="evidence" value="ECO:0007669"/>
    <property type="project" value="InterPro"/>
</dbReference>
<proteinExistence type="inferred from homology"/>
<organism evidence="3 4">
    <name type="scientific">Hibiscus syriacus</name>
    <name type="common">Rose of Sharon</name>
    <dbReference type="NCBI Taxonomy" id="106335"/>
    <lineage>
        <taxon>Eukaryota</taxon>
        <taxon>Viridiplantae</taxon>
        <taxon>Streptophyta</taxon>
        <taxon>Embryophyta</taxon>
        <taxon>Tracheophyta</taxon>
        <taxon>Spermatophyta</taxon>
        <taxon>Magnoliopsida</taxon>
        <taxon>eudicotyledons</taxon>
        <taxon>Gunneridae</taxon>
        <taxon>Pentapetalae</taxon>
        <taxon>rosids</taxon>
        <taxon>malvids</taxon>
        <taxon>Malvales</taxon>
        <taxon>Malvaceae</taxon>
        <taxon>Malvoideae</taxon>
        <taxon>Hibiscus</taxon>
    </lineage>
</organism>
<comment type="similarity">
    <text evidence="1">Belongs to the bacterial/plant glucose-1-phosphate adenylyltransferase family.</text>
</comment>
<dbReference type="Gene3D" id="2.160.10.10">
    <property type="entry name" value="Hexapeptide repeat proteins"/>
    <property type="match status" value="2"/>
</dbReference>
<keyword evidence="4" id="KW-1185">Reference proteome</keyword>
<evidence type="ECO:0000259" key="2">
    <source>
        <dbReference type="Pfam" id="PF00483"/>
    </source>
</evidence>
<evidence type="ECO:0000256" key="1">
    <source>
        <dbReference type="ARBA" id="ARBA00010443"/>
    </source>
</evidence>
<accession>A0A6A3A462</accession>
<sequence>MVETDNAESHVDNNADITISCVTMGNSRASDYGLVTIDGRGRIVQFSEKPKGADLKAMQTDTTLLGLSPQEALKSPYIASMEVYIFKTEVLLKLLRWRFPASNDFGSEIIPAAVEEHDVQVPKSECYDPKTPFYPSPRHLPPTKIDKCRIKAALISHGCFLRECTVQHLVIGECSRLDSGVELQGTVMLGTDYYQTETEIASLPADGNDVIIANKDGVEEADRPDEGFYIRSGITIIAEKATIKNGTVI</sequence>
<reference evidence="3" key="1">
    <citation type="submission" date="2019-09" db="EMBL/GenBank/DDBJ databases">
        <title>Draft genome information of white flower Hibiscus syriacus.</title>
        <authorList>
            <person name="Kim Y.-M."/>
        </authorList>
    </citation>
    <scope>NUCLEOTIDE SEQUENCE [LARGE SCALE GENOMIC DNA]</scope>
    <source>
        <strain evidence="3">YM2019G1</strain>
    </source>
</reference>
<dbReference type="InterPro" id="IPR005835">
    <property type="entry name" value="NTP_transferase_dom"/>
</dbReference>
<evidence type="ECO:0000313" key="3">
    <source>
        <dbReference type="EMBL" id="KAE8698646.1"/>
    </source>
</evidence>
<comment type="caution">
    <text evidence="3">The sequence shown here is derived from an EMBL/GenBank/DDBJ whole genome shotgun (WGS) entry which is preliminary data.</text>
</comment>